<evidence type="ECO:0000313" key="5">
    <source>
        <dbReference type="Proteomes" id="UP000278627"/>
    </source>
</evidence>
<dbReference type="EMBL" id="UZAD01013353">
    <property type="protein sequence ID" value="VDN94282.1"/>
    <property type="molecule type" value="Genomic_DNA"/>
</dbReference>
<dbReference type="WBParaSite" id="BPAG_0001316801-mRNA-1">
    <property type="protein sequence ID" value="BPAG_0001316801-mRNA-1"/>
    <property type="gene ID" value="BPAG_0001316801"/>
</dbReference>
<feature type="domain" description="SRP54-type proteins GTP-binding" evidence="3">
    <location>
        <begin position="57"/>
        <end position="92"/>
    </location>
</feature>
<evidence type="ECO:0000256" key="2">
    <source>
        <dbReference type="ARBA" id="ARBA00023134"/>
    </source>
</evidence>
<reference evidence="4 5" key="2">
    <citation type="submission" date="2018-11" db="EMBL/GenBank/DDBJ databases">
        <authorList>
            <consortium name="Pathogen Informatics"/>
        </authorList>
    </citation>
    <scope>NUCLEOTIDE SEQUENCE [LARGE SCALE GENOMIC DNA]</scope>
</reference>
<accession>A0A0N4TW67</accession>
<evidence type="ECO:0000313" key="4">
    <source>
        <dbReference type="EMBL" id="VDN94282.1"/>
    </source>
</evidence>
<dbReference type="AlphaFoldDB" id="A0A0N4TW67"/>
<protein>
    <submittedName>
        <fullName evidence="6">SRP54 domain-containing protein</fullName>
    </submittedName>
</protein>
<evidence type="ECO:0000259" key="3">
    <source>
        <dbReference type="Pfam" id="PF00448"/>
    </source>
</evidence>
<dbReference type="GO" id="GO:0005525">
    <property type="term" value="F:GTP binding"/>
    <property type="evidence" value="ECO:0007669"/>
    <property type="project" value="UniProtKB-KW"/>
</dbReference>
<proteinExistence type="predicted"/>
<dbReference type="Gene3D" id="3.40.50.300">
    <property type="entry name" value="P-loop containing nucleotide triphosphate hydrolases"/>
    <property type="match status" value="1"/>
</dbReference>
<dbReference type="InterPro" id="IPR000897">
    <property type="entry name" value="SRP54_GTPase_dom"/>
</dbReference>
<keyword evidence="1" id="KW-0547">Nucleotide-binding</keyword>
<organism evidence="6">
    <name type="scientific">Brugia pahangi</name>
    <name type="common">Filarial nematode worm</name>
    <dbReference type="NCBI Taxonomy" id="6280"/>
    <lineage>
        <taxon>Eukaryota</taxon>
        <taxon>Metazoa</taxon>
        <taxon>Ecdysozoa</taxon>
        <taxon>Nematoda</taxon>
        <taxon>Chromadorea</taxon>
        <taxon>Rhabditida</taxon>
        <taxon>Spirurina</taxon>
        <taxon>Spiruromorpha</taxon>
        <taxon>Filarioidea</taxon>
        <taxon>Onchocercidae</taxon>
        <taxon>Brugia</taxon>
    </lineage>
</organism>
<sequence>MPALTLAFFSKSFIATLLTTIDCMQNKLKAPKTVGAATGNAGVLMGCYCSRCYIMVTLAYKYNNMGKSVMLVTYDTSRAAASEQLNMWTGRSDCFTVT</sequence>
<name>A0A0N4TW67_BRUPA</name>
<evidence type="ECO:0000313" key="6">
    <source>
        <dbReference type="WBParaSite" id="BPAG_0001316801-mRNA-1"/>
    </source>
</evidence>
<gene>
    <name evidence="4" type="ORF">BPAG_LOCUS13096</name>
</gene>
<reference evidence="6" key="1">
    <citation type="submission" date="2017-02" db="UniProtKB">
        <authorList>
            <consortium name="WormBaseParasite"/>
        </authorList>
    </citation>
    <scope>IDENTIFICATION</scope>
</reference>
<keyword evidence="2" id="KW-0342">GTP-binding</keyword>
<evidence type="ECO:0000256" key="1">
    <source>
        <dbReference type="ARBA" id="ARBA00022741"/>
    </source>
</evidence>
<keyword evidence="5" id="KW-1185">Reference proteome</keyword>
<dbReference type="Proteomes" id="UP000278627">
    <property type="component" value="Unassembled WGS sequence"/>
</dbReference>
<dbReference type="Pfam" id="PF00448">
    <property type="entry name" value="SRP54"/>
    <property type="match status" value="1"/>
</dbReference>
<dbReference type="InterPro" id="IPR027417">
    <property type="entry name" value="P-loop_NTPase"/>
</dbReference>
<dbReference type="GO" id="GO:0006614">
    <property type="term" value="P:SRP-dependent cotranslational protein targeting to membrane"/>
    <property type="evidence" value="ECO:0007669"/>
    <property type="project" value="InterPro"/>
</dbReference>